<dbReference type="AlphaFoldDB" id="A0AAD7HGQ3"/>
<evidence type="ECO:0000256" key="8">
    <source>
        <dbReference type="SAM" id="Phobius"/>
    </source>
</evidence>
<sequence>MAVLLFKPLPALLVFALFLIPPICAIKFSIPTYRFPPSKCIWNTAHDGALVIVTANVGPGEGQRVDIEIIDSSPAKNVYLSKRDINGETRLAITTHAEGEVGVCFKNYLHKDISSEKAASKKMMRIIDLDVDIGAEAVDYNAIANQESLSGLETEMRKLEGVVKEIVDEMGYLKKREERFADTNLSTQQRVQNFAWFTLISLTGLGVWQIFHLRSFFRRKYLID</sequence>
<keyword evidence="6 8" id="KW-0472">Membrane</keyword>
<comment type="similarity">
    <text evidence="2 7">Belongs to the EMP24/GP25L family.</text>
</comment>
<dbReference type="GO" id="GO:0016020">
    <property type="term" value="C:membrane"/>
    <property type="evidence" value="ECO:0007669"/>
    <property type="project" value="UniProtKB-SubCell"/>
</dbReference>
<proteinExistence type="inferred from homology"/>
<feature type="domain" description="GOLD" evidence="10">
    <location>
        <begin position="38"/>
        <end position="133"/>
    </location>
</feature>
<comment type="subcellular location">
    <subcellularLocation>
        <location evidence="1 7">Membrane</location>
        <topology evidence="1 7">Single-pass type I membrane protein</topology>
    </subcellularLocation>
</comment>
<organism evidence="11 12">
    <name type="scientific">Mycena metata</name>
    <dbReference type="NCBI Taxonomy" id="1033252"/>
    <lineage>
        <taxon>Eukaryota</taxon>
        <taxon>Fungi</taxon>
        <taxon>Dikarya</taxon>
        <taxon>Basidiomycota</taxon>
        <taxon>Agaricomycotina</taxon>
        <taxon>Agaricomycetes</taxon>
        <taxon>Agaricomycetidae</taxon>
        <taxon>Agaricales</taxon>
        <taxon>Marasmiineae</taxon>
        <taxon>Mycenaceae</taxon>
        <taxon>Mycena</taxon>
    </lineage>
</organism>
<accession>A0AAD7HGQ3</accession>
<evidence type="ECO:0000256" key="2">
    <source>
        <dbReference type="ARBA" id="ARBA00007104"/>
    </source>
</evidence>
<evidence type="ECO:0000313" key="11">
    <source>
        <dbReference type="EMBL" id="KAJ7719925.1"/>
    </source>
</evidence>
<dbReference type="InterPro" id="IPR015720">
    <property type="entry name" value="Emp24-like"/>
</dbReference>
<dbReference type="PANTHER" id="PTHR22811">
    <property type="entry name" value="TRANSMEMBRANE EMP24 DOMAIN-CONTAINING PROTEIN"/>
    <property type="match status" value="1"/>
</dbReference>
<feature type="signal peptide" evidence="9">
    <location>
        <begin position="1"/>
        <end position="25"/>
    </location>
</feature>
<dbReference type="Proteomes" id="UP001215598">
    <property type="component" value="Unassembled WGS sequence"/>
</dbReference>
<feature type="transmembrane region" description="Helical" evidence="8">
    <location>
        <begin position="194"/>
        <end position="211"/>
    </location>
</feature>
<keyword evidence="5 8" id="KW-1133">Transmembrane helix</keyword>
<keyword evidence="4 9" id="KW-0732">Signal</keyword>
<reference evidence="11" key="1">
    <citation type="submission" date="2023-03" db="EMBL/GenBank/DDBJ databases">
        <title>Massive genome expansion in bonnet fungi (Mycena s.s.) driven by repeated elements and novel gene families across ecological guilds.</title>
        <authorList>
            <consortium name="Lawrence Berkeley National Laboratory"/>
            <person name="Harder C.B."/>
            <person name="Miyauchi S."/>
            <person name="Viragh M."/>
            <person name="Kuo A."/>
            <person name="Thoen E."/>
            <person name="Andreopoulos B."/>
            <person name="Lu D."/>
            <person name="Skrede I."/>
            <person name="Drula E."/>
            <person name="Henrissat B."/>
            <person name="Morin E."/>
            <person name="Kohler A."/>
            <person name="Barry K."/>
            <person name="LaButti K."/>
            <person name="Morin E."/>
            <person name="Salamov A."/>
            <person name="Lipzen A."/>
            <person name="Mereny Z."/>
            <person name="Hegedus B."/>
            <person name="Baldrian P."/>
            <person name="Stursova M."/>
            <person name="Weitz H."/>
            <person name="Taylor A."/>
            <person name="Grigoriev I.V."/>
            <person name="Nagy L.G."/>
            <person name="Martin F."/>
            <person name="Kauserud H."/>
        </authorList>
    </citation>
    <scope>NUCLEOTIDE SEQUENCE</scope>
    <source>
        <strain evidence="11">CBHHK182m</strain>
    </source>
</reference>
<evidence type="ECO:0000256" key="9">
    <source>
        <dbReference type="SAM" id="SignalP"/>
    </source>
</evidence>
<evidence type="ECO:0000256" key="7">
    <source>
        <dbReference type="RuleBase" id="RU003827"/>
    </source>
</evidence>
<keyword evidence="3 7" id="KW-0812">Transmembrane</keyword>
<evidence type="ECO:0000256" key="1">
    <source>
        <dbReference type="ARBA" id="ARBA00004479"/>
    </source>
</evidence>
<dbReference type="SMART" id="SM01190">
    <property type="entry name" value="EMP24_GP25L"/>
    <property type="match status" value="1"/>
</dbReference>
<name>A0AAD7HGQ3_9AGAR</name>
<evidence type="ECO:0000256" key="5">
    <source>
        <dbReference type="ARBA" id="ARBA00022989"/>
    </source>
</evidence>
<dbReference type="PROSITE" id="PS50866">
    <property type="entry name" value="GOLD"/>
    <property type="match status" value="1"/>
</dbReference>
<comment type="caution">
    <text evidence="11">The sequence shown here is derived from an EMBL/GenBank/DDBJ whole genome shotgun (WGS) entry which is preliminary data.</text>
</comment>
<gene>
    <name evidence="11" type="ORF">B0H16DRAFT_1386963</name>
</gene>
<evidence type="ECO:0000256" key="4">
    <source>
        <dbReference type="ARBA" id="ARBA00022729"/>
    </source>
</evidence>
<keyword evidence="12" id="KW-1185">Reference proteome</keyword>
<protein>
    <submittedName>
        <fullName evidence="11">Emp24/gp25L/p24 family/GOLD-domain-containing protein</fullName>
    </submittedName>
</protein>
<dbReference type="InterPro" id="IPR009038">
    <property type="entry name" value="GOLD_dom"/>
</dbReference>
<dbReference type="Pfam" id="PF01105">
    <property type="entry name" value="EMP24_GP25L"/>
    <property type="match status" value="1"/>
</dbReference>
<evidence type="ECO:0000313" key="12">
    <source>
        <dbReference type="Proteomes" id="UP001215598"/>
    </source>
</evidence>
<evidence type="ECO:0000256" key="3">
    <source>
        <dbReference type="ARBA" id="ARBA00022692"/>
    </source>
</evidence>
<feature type="chain" id="PRO_5041947191" evidence="9">
    <location>
        <begin position="26"/>
        <end position="224"/>
    </location>
</feature>
<evidence type="ECO:0000256" key="6">
    <source>
        <dbReference type="ARBA" id="ARBA00023136"/>
    </source>
</evidence>
<evidence type="ECO:0000259" key="10">
    <source>
        <dbReference type="PROSITE" id="PS50866"/>
    </source>
</evidence>
<dbReference type="EMBL" id="JARKIB010000246">
    <property type="protein sequence ID" value="KAJ7719925.1"/>
    <property type="molecule type" value="Genomic_DNA"/>
</dbReference>